<reference evidence="1 2" key="1">
    <citation type="submission" date="2016-10" db="EMBL/GenBank/DDBJ databases">
        <authorList>
            <person name="de Groot N.N."/>
        </authorList>
    </citation>
    <scope>NUCLEOTIDE SEQUENCE [LARGE SCALE GENOMIC DNA]</scope>
    <source>
        <strain evidence="1 2">47C3B</strain>
    </source>
</reference>
<dbReference type="AlphaFoldDB" id="A0A1G7EYW3"/>
<proteinExistence type="predicted"/>
<organism evidence="1 2">
    <name type="scientific">Mucilaginibacter pineti</name>
    <dbReference type="NCBI Taxonomy" id="1391627"/>
    <lineage>
        <taxon>Bacteria</taxon>
        <taxon>Pseudomonadati</taxon>
        <taxon>Bacteroidota</taxon>
        <taxon>Sphingobacteriia</taxon>
        <taxon>Sphingobacteriales</taxon>
        <taxon>Sphingobacteriaceae</taxon>
        <taxon>Mucilaginibacter</taxon>
    </lineage>
</organism>
<protein>
    <recommendedName>
        <fullName evidence="3">NACHT domain-containing protein</fullName>
    </recommendedName>
</protein>
<evidence type="ECO:0000313" key="1">
    <source>
        <dbReference type="EMBL" id="SDE68883.1"/>
    </source>
</evidence>
<keyword evidence="2" id="KW-1185">Reference proteome</keyword>
<dbReference type="EMBL" id="FNAI01000008">
    <property type="protein sequence ID" value="SDE68883.1"/>
    <property type="molecule type" value="Genomic_DNA"/>
</dbReference>
<evidence type="ECO:0000313" key="2">
    <source>
        <dbReference type="Proteomes" id="UP000199072"/>
    </source>
</evidence>
<dbReference type="Proteomes" id="UP000199072">
    <property type="component" value="Unassembled WGS sequence"/>
</dbReference>
<gene>
    <name evidence="1" type="ORF">SAMN05216464_108221</name>
</gene>
<evidence type="ECO:0008006" key="3">
    <source>
        <dbReference type="Google" id="ProtNLM"/>
    </source>
</evidence>
<name>A0A1G7EYW3_9SPHI</name>
<sequence length="843" mass="97984">MLSHHFQLLKKLVLTTSNLKHVSPSDCKVLCELIFQKTRNRLSETTLKRVYGFANSDFKPSQFTLDTLLQYCGYSNWDNFIKDHDSKAESDKTLSWLTLNEHAYKLTHLSLRALKGRSGIPYIKTIKRKFINDHMDGFLASDDIATAIMAPSGYGKTIALLHWIEERHELNVLTGRQDIILLFSTATLQSVLLGGQDIYVWLLALLGFDRTDDLVTLLTNKENDEGKFFLIIDGFDDHAFKADQFQLIVNQLVDILSVYELSNSFRLVLSMTSATWLNNKHHFYAGTQKWFTGFISDPENGINVPLFYLHEIQELHNKINHEQRPFIHPALIDMMSNPLYYQIYYKLSKGDELLSHVDALLKYDMIAALVLDKIYLDKYAVERLALIFELIQVMSSKTGQYQVNRLNANAIINKYPVVYQELISLGFLTELNKSDELLYNTCIEFGRPEFLDYMLAQKLLSDNNNRLNSNLVVQVNLISNSDVKLNVIKWIVMYSLKTEQQHSLNYITKTDLSLNQKVELITFIGDIFDRELAAADNKVITRQYFKLNIDNQLFYYFFGLEYIDITYEKALLALLKFDLPNDKKMLVLCSLSIIAITRLDMKSLETHLLSLKNISQIDIFKFPINPVKSINTIFNYLKYGIVKKDAFAEITRFCFDPPGPGEWFNDTVTNDITYILATFTLQLSRNPIKQLRFINLLKRNYKDFTRQMGSYSFFLNLAAADACFIMDDKVKMLACYRSVLKIYHARNQVYTPFMRALFHGLKIKMLLANHQYEEIDIEFNYFDQIAYAHKFKLSKFYIVTLLLKKSNLVAMIEKGAFYKKLHYEHSRLMIEGAVVELFEKQEI</sequence>
<accession>A0A1G7EYW3</accession>